<accession>A0A367YIZ9</accession>
<keyword evidence="13" id="KW-1185">Reference proteome</keyword>
<evidence type="ECO:0000256" key="10">
    <source>
        <dbReference type="SAM" id="MobiDB-lite"/>
    </source>
</evidence>
<evidence type="ECO:0000256" key="9">
    <source>
        <dbReference type="ARBA" id="ARBA00023136"/>
    </source>
</evidence>
<proteinExistence type="predicted"/>
<dbReference type="GO" id="GO:0036503">
    <property type="term" value="P:ERAD pathway"/>
    <property type="evidence" value="ECO:0007669"/>
    <property type="project" value="TreeGrafter"/>
</dbReference>
<feature type="compositionally biased region" description="Basic and acidic residues" evidence="10">
    <location>
        <begin position="349"/>
        <end position="360"/>
    </location>
</feature>
<evidence type="ECO:0000256" key="4">
    <source>
        <dbReference type="ARBA" id="ARBA00012483"/>
    </source>
</evidence>
<dbReference type="Proteomes" id="UP000253472">
    <property type="component" value="Unassembled WGS sequence"/>
</dbReference>
<dbReference type="GO" id="GO:0061630">
    <property type="term" value="F:ubiquitin protein ligase activity"/>
    <property type="evidence" value="ECO:0007669"/>
    <property type="project" value="UniProtKB-EC"/>
</dbReference>
<evidence type="ECO:0000256" key="5">
    <source>
        <dbReference type="ARBA" id="ARBA00022679"/>
    </source>
</evidence>
<evidence type="ECO:0000256" key="11">
    <source>
        <dbReference type="SAM" id="Phobius"/>
    </source>
</evidence>
<keyword evidence="9 11" id="KW-0472">Membrane</keyword>
<gene>
    <name evidence="12" type="ORF">Cantr_01277</name>
</gene>
<evidence type="ECO:0000256" key="1">
    <source>
        <dbReference type="ARBA" id="ARBA00000900"/>
    </source>
</evidence>
<dbReference type="PANTHER" id="PTHR13145:SF0">
    <property type="entry name" value="E3 UBIQUITIN-PROTEIN LIGASE MARCHF6"/>
    <property type="match status" value="1"/>
</dbReference>
<keyword evidence="5" id="KW-0808">Transferase</keyword>
<feature type="transmembrane region" description="Helical" evidence="11">
    <location>
        <begin position="206"/>
        <end position="229"/>
    </location>
</feature>
<evidence type="ECO:0000256" key="7">
    <source>
        <dbReference type="ARBA" id="ARBA00022786"/>
    </source>
</evidence>
<dbReference type="AlphaFoldDB" id="A0A367YIZ9"/>
<comment type="subcellular location">
    <subcellularLocation>
        <location evidence="2">Membrane</location>
        <topology evidence="2">Multi-pass membrane protein</topology>
    </subcellularLocation>
</comment>
<dbReference type="STRING" id="5486.A0A367YIZ9"/>
<comment type="catalytic activity">
    <reaction evidence="1">
        <text>S-ubiquitinyl-[E2 ubiquitin-conjugating enzyme]-L-cysteine + [acceptor protein]-L-lysine = [E2 ubiquitin-conjugating enzyme]-L-cysteine + N(6)-ubiquitinyl-[acceptor protein]-L-lysine.</text>
        <dbReference type="EC" id="2.3.2.27"/>
    </reaction>
</comment>
<dbReference type="PANTHER" id="PTHR13145">
    <property type="entry name" value="SSM4 PROTEIN"/>
    <property type="match status" value="1"/>
</dbReference>
<feature type="region of interest" description="Disordered" evidence="10">
    <location>
        <begin position="334"/>
        <end position="363"/>
    </location>
</feature>
<dbReference type="GO" id="GO:0005789">
    <property type="term" value="C:endoplasmic reticulum membrane"/>
    <property type="evidence" value="ECO:0007669"/>
    <property type="project" value="TreeGrafter"/>
</dbReference>
<evidence type="ECO:0000256" key="3">
    <source>
        <dbReference type="ARBA" id="ARBA00004906"/>
    </source>
</evidence>
<organism evidence="12 13">
    <name type="scientific">Candida viswanathii</name>
    <dbReference type="NCBI Taxonomy" id="5486"/>
    <lineage>
        <taxon>Eukaryota</taxon>
        <taxon>Fungi</taxon>
        <taxon>Dikarya</taxon>
        <taxon>Ascomycota</taxon>
        <taxon>Saccharomycotina</taxon>
        <taxon>Pichiomycetes</taxon>
        <taxon>Debaryomycetaceae</taxon>
        <taxon>Candida/Lodderomyces clade</taxon>
        <taxon>Candida</taxon>
    </lineage>
</organism>
<comment type="caution">
    <text evidence="12">The sequence shown here is derived from an EMBL/GenBank/DDBJ whole genome shotgun (WGS) entry which is preliminary data.</text>
</comment>
<feature type="transmembrane region" description="Helical" evidence="11">
    <location>
        <begin position="147"/>
        <end position="164"/>
    </location>
</feature>
<dbReference type="OrthoDB" id="1108038at2759"/>
<evidence type="ECO:0000313" key="12">
    <source>
        <dbReference type="EMBL" id="RCK65569.1"/>
    </source>
</evidence>
<dbReference type="EMBL" id="QLNQ01000020">
    <property type="protein sequence ID" value="RCK65569.1"/>
    <property type="molecule type" value="Genomic_DNA"/>
</dbReference>
<keyword evidence="8 11" id="KW-1133">Transmembrane helix</keyword>
<keyword evidence="7" id="KW-0833">Ubl conjugation pathway</keyword>
<name>A0A367YIZ9_9ASCO</name>
<evidence type="ECO:0000256" key="2">
    <source>
        <dbReference type="ARBA" id="ARBA00004141"/>
    </source>
</evidence>
<evidence type="ECO:0000256" key="8">
    <source>
        <dbReference type="ARBA" id="ARBA00022989"/>
    </source>
</evidence>
<comment type="pathway">
    <text evidence="3">Protein modification; protein ubiquitination.</text>
</comment>
<sequence>MIDTKACTNWVREAVGYLGFVQLNIVLPVAGTINRMFVGGDETTHGLIECCCLVWIRHYWLAIYKIMLMIRGGDGKPITGTPRKVYKCCLKLHAHSKWARFSKRRLCCSQYSGVVVGFDSKTIHSRRQVHSSELPLRTLQVPYIRGFLYWSSGTIFMIALAIMVDATRKKILRSGVLFFLRTPDDPNVRLIHDALMVPLKLQAHRIWLTMKVYSVFILAGVGTCTWTMANWLGHQTIPLVCLVYASSLVTKYREEMKEHGLEYLKKVIVTVAHNSVSVTTSSTQTTLPKEATLLDGTTNYWAATRLCMDWQWKKGFCPNGNKDDNLIEAVESHNVDTESEATGMSRMAKKTDTTRRKVGDGDADDSGALGSFVSSHQTLLQALQLNRAPK</sequence>
<keyword evidence="6 11" id="KW-0812">Transmembrane</keyword>
<evidence type="ECO:0000256" key="6">
    <source>
        <dbReference type="ARBA" id="ARBA00022692"/>
    </source>
</evidence>
<dbReference type="EC" id="2.3.2.27" evidence="4"/>
<evidence type="ECO:0000313" key="13">
    <source>
        <dbReference type="Proteomes" id="UP000253472"/>
    </source>
</evidence>
<reference evidence="12 13" key="1">
    <citation type="submission" date="2018-06" db="EMBL/GenBank/DDBJ databases">
        <title>Whole genome sequencing of Candida tropicalis (genome annotated by CSBL at Korea University).</title>
        <authorList>
            <person name="Ahn J."/>
        </authorList>
    </citation>
    <scope>NUCLEOTIDE SEQUENCE [LARGE SCALE GENOMIC DNA]</scope>
    <source>
        <strain evidence="12 13">ATCC 20962</strain>
    </source>
</reference>
<protein>
    <recommendedName>
        <fullName evidence="4">RING-type E3 ubiquitin transferase</fullName>
        <ecNumber evidence="4">2.3.2.27</ecNumber>
    </recommendedName>
</protein>